<keyword evidence="2" id="KW-1185">Reference proteome</keyword>
<sequence length="173" mass="19009">MTLALPAASHRRAALLVHALPKPDREWLLDSLAPRDRVEMEGLLDELRELDIPPDHALLKDVVEAAPQPAAMGAADRLERLSPSQVRLLVEVLRPEPARLVSTLLGLRAWPWRNEVALALGGVEASASTQAPALQQALCEVLWRRLQTGGEVKPAGGRGWGPLSRLLWKGMRR</sequence>
<evidence type="ECO:0000313" key="1">
    <source>
        <dbReference type="EMBL" id="TFY97082.1"/>
    </source>
</evidence>
<dbReference type="AlphaFoldDB" id="A0A4Z0BCW3"/>
<gene>
    <name evidence="1" type="ORF">EZ216_19680</name>
</gene>
<dbReference type="OrthoDB" id="8913715at2"/>
<accession>A0A4Z0BCW3</accession>
<evidence type="ECO:0000313" key="2">
    <source>
        <dbReference type="Proteomes" id="UP000297839"/>
    </source>
</evidence>
<organism evidence="1 2">
    <name type="scientific">Ramlibacter humi</name>
    <dbReference type="NCBI Taxonomy" id="2530451"/>
    <lineage>
        <taxon>Bacteria</taxon>
        <taxon>Pseudomonadati</taxon>
        <taxon>Pseudomonadota</taxon>
        <taxon>Betaproteobacteria</taxon>
        <taxon>Burkholderiales</taxon>
        <taxon>Comamonadaceae</taxon>
        <taxon>Ramlibacter</taxon>
    </lineage>
</organism>
<proteinExistence type="predicted"/>
<protein>
    <submittedName>
        <fullName evidence="1">Uncharacterized protein</fullName>
    </submittedName>
</protein>
<name>A0A4Z0BCW3_9BURK</name>
<dbReference type="EMBL" id="SMLK01000009">
    <property type="protein sequence ID" value="TFY97082.1"/>
    <property type="molecule type" value="Genomic_DNA"/>
</dbReference>
<reference evidence="1 2" key="1">
    <citation type="submission" date="2019-03" db="EMBL/GenBank/DDBJ databases">
        <title>Ramlibacter sp. 18x22-1, whole genome shotgun sequence.</title>
        <authorList>
            <person name="Zhang X."/>
            <person name="Feng G."/>
            <person name="Zhu H."/>
        </authorList>
    </citation>
    <scope>NUCLEOTIDE SEQUENCE [LARGE SCALE GENOMIC DNA]</scope>
    <source>
        <strain evidence="1 2">18x22-1</strain>
    </source>
</reference>
<dbReference type="Proteomes" id="UP000297839">
    <property type="component" value="Unassembled WGS sequence"/>
</dbReference>
<comment type="caution">
    <text evidence="1">The sequence shown here is derived from an EMBL/GenBank/DDBJ whole genome shotgun (WGS) entry which is preliminary data.</text>
</comment>
<dbReference type="RefSeq" id="WP_135251497.1">
    <property type="nucleotide sequence ID" value="NZ_SMLK01000009.1"/>
</dbReference>